<proteinExistence type="predicted"/>
<name>A0AAD1HW07_9MYCO</name>
<keyword evidence="3" id="KW-1185">Reference proteome</keyword>
<keyword evidence="1" id="KW-1133">Transmembrane helix</keyword>
<keyword evidence="1" id="KW-0472">Membrane</keyword>
<dbReference type="EMBL" id="AP022564">
    <property type="protein sequence ID" value="BBX22553.1"/>
    <property type="molecule type" value="Genomic_DNA"/>
</dbReference>
<feature type="transmembrane region" description="Helical" evidence="1">
    <location>
        <begin position="45"/>
        <end position="64"/>
    </location>
</feature>
<evidence type="ECO:0000313" key="2">
    <source>
        <dbReference type="EMBL" id="BBX22553.1"/>
    </source>
</evidence>
<dbReference type="Proteomes" id="UP000467636">
    <property type="component" value="Chromosome"/>
</dbReference>
<evidence type="ECO:0000256" key="1">
    <source>
        <dbReference type="SAM" id="Phobius"/>
    </source>
</evidence>
<feature type="transmembrane region" description="Helical" evidence="1">
    <location>
        <begin position="20"/>
        <end position="39"/>
    </location>
</feature>
<reference evidence="2 3" key="1">
    <citation type="journal article" date="2019" name="Emerg. Microbes Infect.">
        <title>Comprehensive subspecies identification of 175 nontuberculous mycobacteria species based on 7547 genomic profiles.</title>
        <authorList>
            <person name="Matsumoto Y."/>
            <person name="Kinjo T."/>
            <person name="Motooka D."/>
            <person name="Nabeya D."/>
            <person name="Jung N."/>
            <person name="Uechi K."/>
            <person name="Horii T."/>
            <person name="Iida T."/>
            <person name="Fujita J."/>
            <person name="Nakamura S."/>
        </authorList>
    </citation>
    <scope>NUCLEOTIDE SEQUENCE [LARGE SCALE GENOMIC DNA]</scope>
    <source>
        <strain evidence="2 3">JCM 12143</strain>
    </source>
</reference>
<organism evidence="2 3">
    <name type="scientific">Mycolicibacter terrae</name>
    <dbReference type="NCBI Taxonomy" id="1788"/>
    <lineage>
        <taxon>Bacteria</taxon>
        <taxon>Bacillati</taxon>
        <taxon>Actinomycetota</taxon>
        <taxon>Actinomycetes</taxon>
        <taxon>Mycobacteriales</taxon>
        <taxon>Mycobacteriaceae</taxon>
        <taxon>Mycolicibacter</taxon>
    </lineage>
</organism>
<dbReference type="RefSeq" id="WP_085259272.1">
    <property type="nucleotide sequence ID" value="NZ_AP022564.1"/>
</dbReference>
<accession>A0AAD1HW07</accession>
<dbReference type="AlphaFoldDB" id="A0AAD1HW07"/>
<sequence length="69" mass="6901">MTSAQRPRQHVPIAGVPWPAYKVVALAAGLVTLLGVGAATASAAAAVLSAAGICTAVWLVLGPLQPSRR</sequence>
<protein>
    <recommendedName>
        <fullName evidence="4">Transmembrane protein</fullName>
    </recommendedName>
</protein>
<evidence type="ECO:0008006" key="4">
    <source>
        <dbReference type="Google" id="ProtNLM"/>
    </source>
</evidence>
<keyword evidence="1" id="KW-0812">Transmembrane</keyword>
<evidence type="ECO:0000313" key="3">
    <source>
        <dbReference type="Proteomes" id="UP000467636"/>
    </source>
</evidence>
<gene>
    <name evidence="2" type="ORF">MTER_19640</name>
</gene>